<feature type="compositionally biased region" description="Basic and acidic residues" evidence="1">
    <location>
        <begin position="276"/>
        <end position="286"/>
    </location>
</feature>
<dbReference type="EMBL" id="JAOTPV010000010">
    <property type="protein sequence ID" value="KAJ4477508.1"/>
    <property type="molecule type" value="Genomic_DNA"/>
</dbReference>
<feature type="region of interest" description="Disordered" evidence="1">
    <location>
        <begin position="194"/>
        <end position="216"/>
    </location>
</feature>
<gene>
    <name evidence="2" type="ORF">J3R30DRAFT_3703948</name>
</gene>
<dbReference type="AlphaFoldDB" id="A0A9W9AAH4"/>
<feature type="compositionally biased region" description="Polar residues" evidence="1">
    <location>
        <begin position="265"/>
        <end position="275"/>
    </location>
</feature>
<reference evidence="2" key="1">
    <citation type="submission" date="2022-08" db="EMBL/GenBank/DDBJ databases">
        <title>A Global Phylogenomic Analysis of the Shiitake Genus Lentinula.</title>
        <authorList>
            <consortium name="DOE Joint Genome Institute"/>
            <person name="Sierra-Patev S."/>
            <person name="Min B."/>
            <person name="Naranjo-Ortiz M."/>
            <person name="Looney B."/>
            <person name="Konkel Z."/>
            <person name="Slot J.C."/>
            <person name="Sakamoto Y."/>
            <person name="Steenwyk J.L."/>
            <person name="Rokas A."/>
            <person name="Carro J."/>
            <person name="Camarero S."/>
            <person name="Ferreira P."/>
            <person name="Molpeceres G."/>
            <person name="Ruiz-Duenas F.J."/>
            <person name="Serrano A."/>
            <person name="Henrissat B."/>
            <person name="Drula E."/>
            <person name="Hughes K.W."/>
            <person name="Mata J.L."/>
            <person name="Ishikawa N.K."/>
            <person name="Vargas-Isla R."/>
            <person name="Ushijima S."/>
            <person name="Smith C.A."/>
            <person name="Ahrendt S."/>
            <person name="Andreopoulos W."/>
            <person name="He G."/>
            <person name="Labutti K."/>
            <person name="Lipzen A."/>
            <person name="Ng V."/>
            <person name="Riley R."/>
            <person name="Sandor L."/>
            <person name="Barry K."/>
            <person name="Martinez A.T."/>
            <person name="Xiao Y."/>
            <person name="Gibbons J.G."/>
            <person name="Terashima K."/>
            <person name="Grigoriev I.V."/>
            <person name="Hibbett D.S."/>
        </authorList>
    </citation>
    <scope>NUCLEOTIDE SEQUENCE</scope>
    <source>
        <strain evidence="2">JLM2183</strain>
    </source>
</reference>
<organism evidence="2 3">
    <name type="scientific">Lentinula aciculospora</name>
    <dbReference type="NCBI Taxonomy" id="153920"/>
    <lineage>
        <taxon>Eukaryota</taxon>
        <taxon>Fungi</taxon>
        <taxon>Dikarya</taxon>
        <taxon>Basidiomycota</taxon>
        <taxon>Agaricomycotina</taxon>
        <taxon>Agaricomycetes</taxon>
        <taxon>Agaricomycetidae</taxon>
        <taxon>Agaricales</taxon>
        <taxon>Marasmiineae</taxon>
        <taxon>Omphalotaceae</taxon>
        <taxon>Lentinula</taxon>
    </lineage>
</organism>
<evidence type="ECO:0000256" key="1">
    <source>
        <dbReference type="SAM" id="MobiDB-lite"/>
    </source>
</evidence>
<protein>
    <submittedName>
        <fullName evidence="2">Uncharacterized protein</fullName>
    </submittedName>
</protein>
<name>A0A9W9AAH4_9AGAR</name>
<evidence type="ECO:0000313" key="3">
    <source>
        <dbReference type="Proteomes" id="UP001150266"/>
    </source>
</evidence>
<comment type="caution">
    <text evidence="2">The sequence shown here is derived from an EMBL/GenBank/DDBJ whole genome shotgun (WGS) entry which is preliminary data.</text>
</comment>
<keyword evidence="3" id="KW-1185">Reference proteome</keyword>
<feature type="region of interest" description="Disordered" evidence="1">
    <location>
        <begin position="241"/>
        <end position="292"/>
    </location>
</feature>
<sequence length="346" mass="37807">MPFEFSNVYLTATVARENEEGNPTLGNISQNPRFISQECGVFLPHIMLELRMNPSRSSLQDLTSKLKICYLKAQPFVRAVSVKDWATTLLSCTYTAKVEANKEVDEVKDEHSASPVAGPSSLPEIGSLSRSTLGVSYLLPGSFVSSSSISNLGGLTDVKPDFSAFIDGAVNFQTAPSICEPSVPCPNDISLGTSPVNPIVIDDDDDNNDDERKVEEFDDLSVRDASLSSFATSMASPPRLSLFPLKRNQSDTDMPMQKRSKIDRNCSNSTQLSESESQKLKNDIRRSTSSIPIQPKAYGGSFNFVTERIDVDADEEGRRMSAELEALHVCYLASPKGVALSRSFLV</sequence>
<proteinExistence type="predicted"/>
<accession>A0A9W9AAH4</accession>
<evidence type="ECO:0000313" key="2">
    <source>
        <dbReference type="EMBL" id="KAJ4477508.1"/>
    </source>
</evidence>
<dbReference type="Proteomes" id="UP001150266">
    <property type="component" value="Unassembled WGS sequence"/>
</dbReference>